<feature type="domain" description="SnoaL-like" evidence="1">
    <location>
        <begin position="9"/>
        <end position="107"/>
    </location>
</feature>
<name>A0AAV9HWJ3_9PEZI</name>
<sequence length="181" mass="20170">MSSYTIPQYLLDRANIHDTVAKIPLYYDTRNLSGLLDEVYAPEVHIDYTSIIGGEPFTITREEWIERVGKILEGFASTQHVTSGIITNLPQPTSQSSTRPTTVTVHAQVSGNLVGHPSSPDGSATLSQNGGLLEAELQFFPSLESQSLNPWRITKYKTIKGWEKGDDSNLHQRREEDSIKK</sequence>
<evidence type="ECO:0000313" key="2">
    <source>
        <dbReference type="EMBL" id="KAK4464146.1"/>
    </source>
</evidence>
<gene>
    <name evidence="2" type="ORF">QBC42DRAFT_263998</name>
</gene>
<dbReference type="AlphaFoldDB" id="A0AAV9HWJ3"/>
<dbReference type="EMBL" id="MU864951">
    <property type="protein sequence ID" value="KAK4464146.1"/>
    <property type="molecule type" value="Genomic_DNA"/>
</dbReference>
<dbReference type="SUPFAM" id="SSF54427">
    <property type="entry name" value="NTF2-like"/>
    <property type="match status" value="1"/>
</dbReference>
<evidence type="ECO:0000259" key="1">
    <source>
        <dbReference type="Pfam" id="PF13577"/>
    </source>
</evidence>
<accession>A0AAV9HWJ3</accession>
<proteinExistence type="predicted"/>
<evidence type="ECO:0000313" key="3">
    <source>
        <dbReference type="Proteomes" id="UP001321749"/>
    </source>
</evidence>
<protein>
    <recommendedName>
        <fullName evidence="1">SnoaL-like domain-containing protein</fullName>
    </recommendedName>
</protein>
<dbReference type="Pfam" id="PF13577">
    <property type="entry name" value="SnoaL_4"/>
    <property type="match status" value="1"/>
</dbReference>
<keyword evidence="3" id="KW-1185">Reference proteome</keyword>
<reference evidence="2" key="2">
    <citation type="submission" date="2023-06" db="EMBL/GenBank/DDBJ databases">
        <authorList>
            <consortium name="Lawrence Berkeley National Laboratory"/>
            <person name="Mondo S.J."/>
            <person name="Hensen N."/>
            <person name="Bonometti L."/>
            <person name="Westerberg I."/>
            <person name="Brannstrom I.O."/>
            <person name="Guillou S."/>
            <person name="Cros-Aarteil S."/>
            <person name="Calhoun S."/>
            <person name="Haridas S."/>
            <person name="Kuo A."/>
            <person name="Pangilinan J."/>
            <person name="Riley R."/>
            <person name="Labutti K."/>
            <person name="Andreopoulos B."/>
            <person name="Lipzen A."/>
            <person name="Chen C."/>
            <person name="Yanf M."/>
            <person name="Daum C."/>
            <person name="Ng V."/>
            <person name="Clum A."/>
            <person name="Steindorff A."/>
            <person name="Ohm R."/>
            <person name="Martin F."/>
            <person name="Silar P."/>
            <person name="Natvig D."/>
            <person name="Lalanne C."/>
            <person name="Gautier V."/>
            <person name="Ament-Velasquez S.L."/>
            <person name="Kruys A."/>
            <person name="Hutchinson M.I."/>
            <person name="Powell A.J."/>
            <person name="Barry K."/>
            <person name="Miller A.N."/>
            <person name="Grigoriev I.V."/>
            <person name="Debuchy R."/>
            <person name="Gladieux P."/>
            <person name="Thoren M.H."/>
            <person name="Johannesson H."/>
        </authorList>
    </citation>
    <scope>NUCLEOTIDE SEQUENCE</scope>
    <source>
        <strain evidence="2">PSN324</strain>
    </source>
</reference>
<dbReference type="Proteomes" id="UP001321749">
    <property type="component" value="Unassembled WGS sequence"/>
</dbReference>
<dbReference type="InterPro" id="IPR037401">
    <property type="entry name" value="SnoaL-like"/>
</dbReference>
<comment type="caution">
    <text evidence="2">The sequence shown here is derived from an EMBL/GenBank/DDBJ whole genome shotgun (WGS) entry which is preliminary data.</text>
</comment>
<organism evidence="2 3">
    <name type="scientific">Cladorrhinum samala</name>
    <dbReference type="NCBI Taxonomy" id="585594"/>
    <lineage>
        <taxon>Eukaryota</taxon>
        <taxon>Fungi</taxon>
        <taxon>Dikarya</taxon>
        <taxon>Ascomycota</taxon>
        <taxon>Pezizomycotina</taxon>
        <taxon>Sordariomycetes</taxon>
        <taxon>Sordariomycetidae</taxon>
        <taxon>Sordariales</taxon>
        <taxon>Podosporaceae</taxon>
        <taxon>Cladorrhinum</taxon>
    </lineage>
</organism>
<dbReference type="InterPro" id="IPR032710">
    <property type="entry name" value="NTF2-like_dom_sf"/>
</dbReference>
<reference evidence="2" key="1">
    <citation type="journal article" date="2023" name="Mol. Phylogenet. Evol.">
        <title>Genome-scale phylogeny and comparative genomics of the fungal order Sordariales.</title>
        <authorList>
            <person name="Hensen N."/>
            <person name="Bonometti L."/>
            <person name="Westerberg I."/>
            <person name="Brannstrom I.O."/>
            <person name="Guillou S."/>
            <person name="Cros-Aarteil S."/>
            <person name="Calhoun S."/>
            <person name="Haridas S."/>
            <person name="Kuo A."/>
            <person name="Mondo S."/>
            <person name="Pangilinan J."/>
            <person name="Riley R."/>
            <person name="LaButti K."/>
            <person name="Andreopoulos B."/>
            <person name="Lipzen A."/>
            <person name="Chen C."/>
            <person name="Yan M."/>
            <person name="Daum C."/>
            <person name="Ng V."/>
            <person name="Clum A."/>
            <person name="Steindorff A."/>
            <person name="Ohm R.A."/>
            <person name="Martin F."/>
            <person name="Silar P."/>
            <person name="Natvig D.O."/>
            <person name="Lalanne C."/>
            <person name="Gautier V."/>
            <person name="Ament-Velasquez S.L."/>
            <person name="Kruys A."/>
            <person name="Hutchinson M.I."/>
            <person name="Powell A.J."/>
            <person name="Barry K."/>
            <person name="Miller A.N."/>
            <person name="Grigoriev I.V."/>
            <person name="Debuchy R."/>
            <person name="Gladieux P."/>
            <person name="Hiltunen Thoren M."/>
            <person name="Johannesson H."/>
        </authorList>
    </citation>
    <scope>NUCLEOTIDE SEQUENCE</scope>
    <source>
        <strain evidence="2">PSN324</strain>
    </source>
</reference>
<dbReference type="Gene3D" id="3.10.450.50">
    <property type="match status" value="1"/>
</dbReference>